<evidence type="ECO:0000313" key="8">
    <source>
        <dbReference type="Proteomes" id="UP000199568"/>
    </source>
</evidence>
<dbReference type="STRING" id="426128.SAMN05660297_02101"/>
<accession>A0A1I0DR35</accession>
<evidence type="ECO:0000256" key="1">
    <source>
        <dbReference type="ARBA" id="ARBA00004167"/>
    </source>
</evidence>
<sequence>MYQTMIGGIFISIIIIASWTLYFYNNIINKKTEVENSWRIIYLQLIYLQLKIRTDLMLKYVKTISSYDMQEKELLSQIMEAEHDFINATTTEEVMKSSLEISCGLERLLQNSGNHEECSIKKDFTQLQNQLKELNQKVKSYYKLYDDKVMSYNKYLSTFPSNITSRILGIKPMPCFLGETPDLHKKSYCRIEI</sequence>
<evidence type="ECO:0000313" key="7">
    <source>
        <dbReference type="EMBL" id="SET34205.1"/>
    </source>
</evidence>
<dbReference type="PANTHER" id="PTHR34478:SF1">
    <property type="entry name" value="PROTEIN LEMA"/>
    <property type="match status" value="1"/>
</dbReference>
<keyword evidence="5 6" id="KW-0472">Membrane</keyword>
<evidence type="ECO:0000256" key="5">
    <source>
        <dbReference type="ARBA" id="ARBA00023136"/>
    </source>
</evidence>
<protein>
    <submittedName>
        <fullName evidence="7">LemA family protein</fullName>
    </submittedName>
</protein>
<evidence type="ECO:0000256" key="3">
    <source>
        <dbReference type="ARBA" id="ARBA00022692"/>
    </source>
</evidence>
<proteinExistence type="inferred from homology"/>
<dbReference type="InterPro" id="IPR007156">
    <property type="entry name" value="MamQ_LemA"/>
</dbReference>
<gene>
    <name evidence="7" type="ORF">SAMN05660297_02101</name>
</gene>
<dbReference type="RefSeq" id="WP_090443400.1">
    <property type="nucleotide sequence ID" value="NZ_FOHU01000008.1"/>
</dbReference>
<dbReference type="PANTHER" id="PTHR34478">
    <property type="entry name" value="PROTEIN LEMA"/>
    <property type="match status" value="1"/>
</dbReference>
<dbReference type="AlphaFoldDB" id="A0A1I0DR35"/>
<dbReference type="SUPFAM" id="SSF140478">
    <property type="entry name" value="LemA-like"/>
    <property type="match status" value="1"/>
</dbReference>
<reference evidence="7 8" key="1">
    <citation type="submission" date="2016-10" db="EMBL/GenBank/DDBJ databases">
        <authorList>
            <person name="de Groot N.N."/>
        </authorList>
    </citation>
    <scope>NUCLEOTIDE SEQUENCE [LARGE SCALE GENOMIC DNA]</scope>
    <source>
        <strain evidence="7 8">DSM 18979</strain>
    </source>
</reference>
<evidence type="ECO:0000256" key="6">
    <source>
        <dbReference type="SAM" id="Phobius"/>
    </source>
</evidence>
<keyword evidence="8" id="KW-1185">Reference proteome</keyword>
<dbReference type="Proteomes" id="UP000199568">
    <property type="component" value="Unassembled WGS sequence"/>
</dbReference>
<keyword evidence="3 6" id="KW-0812">Transmembrane</keyword>
<feature type="transmembrane region" description="Helical" evidence="6">
    <location>
        <begin position="6"/>
        <end position="24"/>
    </location>
</feature>
<comment type="similarity">
    <text evidence="2">Belongs to the LemA family.</text>
</comment>
<dbReference type="EMBL" id="FOHU01000008">
    <property type="protein sequence ID" value="SET34205.1"/>
    <property type="molecule type" value="Genomic_DNA"/>
</dbReference>
<evidence type="ECO:0000256" key="2">
    <source>
        <dbReference type="ARBA" id="ARBA00008854"/>
    </source>
</evidence>
<dbReference type="OrthoDB" id="9804152at2"/>
<dbReference type="Gene3D" id="1.20.1440.20">
    <property type="entry name" value="LemA-like domain"/>
    <property type="match status" value="1"/>
</dbReference>
<keyword evidence="4 6" id="KW-1133">Transmembrane helix</keyword>
<evidence type="ECO:0000256" key="4">
    <source>
        <dbReference type="ARBA" id="ARBA00022989"/>
    </source>
</evidence>
<name>A0A1I0DR35_9FIRM</name>
<dbReference type="InterPro" id="IPR023353">
    <property type="entry name" value="LemA-like_dom_sf"/>
</dbReference>
<organism evidence="7 8">
    <name type="scientific">Natronincola peptidivorans</name>
    <dbReference type="NCBI Taxonomy" id="426128"/>
    <lineage>
        <taxon>Bacteria</taxon>
        <taxon>Bacillati</taxon>
        <taxon>Bacillota</taxon>
        <taxon>Clostridia</taxon>
        <taxon>Peptostreptococcales</taxon>
        <taxon>Natronincolaceae</taxon>
        <taxon>Natronincola</taxon>
    </lineage>
</organism>
<dbReference type="Pfam" id="PF04011">
    <property type="entry name" value="LemA"/>
    <property type="match status" value="1"/>
</dbReference>
<comment type="subcellular location">
    <subcellularLocation>
        <location evidence="1">Membrane</location>
        <topology evidence="1">Single-pass membrane protein</topology>
    </subcellularLocation>
</comment>
<dbReference type="GO" id="GO:0016020">
    <property type="term" value="C:membrane"/>
    <property type="evidence" value="ECO:0007669"/>
    <property type="project" value="UniProtKB-SubCell"/>
</dbReference>